<evidence type="ECO:0000256" key="2">
    <source>
        <dbReference type="ARBA" id="ARBA00022485"/>
    </source>
</evidence>
<accession>A0ABV0QJB4</accession>
<protein>
    <submittedName>
        <fullName evidence="3">Uncharacterized protein</fullName>
    </submittedName>
</protein>
<dbReference type="InterPro" id="IPR058240">
    <property type="entry name" value="rSAM_sf"/>
</dbReference>
<reference evidence="3 4" key="1">
    <citation type="submission" date="2021-06" db="EMBL/GenBank/DDBJ databases">
        <authorList>
            <person name="Palmer J.M."/>
        </authorList>
    </citation>
    <scope>NUCLEOTIDE SEQUENCE [LARGE SCALE GENOMIC DNA]</scope>
    <source>
        <strain evidence="3 4">XC_2019</strain>
        <tissue evidence="3">Muscle</tissue>
    </source>
</reference>
<dbReference type="InterPro" id="IPR003698">
    <property type="entry name" value="Lipoyl_synth"/>
</dbReference>
<evidence type="ECO:0000256" key="1">
    <source>
        <dbReference type="ARBA" id="ARBA00001966"/>
    </source>
</evidence>
<dbReference type="EMBL" id="JAHRIN010011345">
    <property type="protein sequence ID" value="MEQ2195523.1"/>
    <property type="molecule type" value="Genomic_DNA"/>
</dbReference>
<dbReference type="PANTHER" id="PTHR10949">
    <property type="entry name" value="LIPOYL SYNTHASE"/>
    <property type="match status" value="1"/>
</dbReference>
<keyword evidence="2" id="KW-0004">4Fe-4S</keyword>
<gene>
    <name evidence="3" type="ORF">XENOCAPTIV_014174</name>
</gene>
<proteinExistence type="predicted"/>
<dbReference type="SUPFAM" id="SSF102114">
    <property type="entry name" value="Radical SAM enzymes"/>
    <property type="match status" value="1"/>
</dbReference>
<organism evidence="3 4">
    <name type="scientific">Xenoophorus captivus</name>
    <dbReference type="NCBI Taxonomy" id="1517983"/>
    <lineage>
        <taxon>Eukaryota</taxon>
        <taxon>Metazoa</taxon>
        <taxon>Chordata</taxon>
        <taxon>Craniata</taxon>
        <taxon>Vertebrata</taxon>
        <taxon>Euteleostomi</taxon>
        <taxon>Actinopterygii</taxon>
        <taxon>Neopterygii</taxon>
        <taxon>Teleostei</taxon>
        <taxon>Neoteleostei</taxon>
        <taxon>Acanthomorphata</taxon>
        <taxon>Ovalentaria</taxon>
        <taxon>Atherinomorphae</taxon>
        <taxon>Cyprinodontiformes</taxon>
        <taxon>Goodeidae</taxon>
        <taxon>Xenoophorus</taxon>
    </lineage>
</organism>
<evidence type="ECO:0000313" key="4">
    <source>
        <dbReference type="Proteomes" id="UP001434883"/>
    </source>
</evidence>
<keyword evidence="2" id="KW-0479">Metal-binding</keyword>
<sequence length="50" mass="5531">YVRDPRANFDQSLSVLKHAKKAKPSLLTKTSIMLGLGESDQQIINTMTGQ</sequence>
<name>A0ABV0QJB4_9TELE</name>
<feature type="non-terminal residue" evidence="3">
    <location>
        <position position="1"/>
    </location>
</feature>
<keyword evidence="4" id="KW-1185">Reference proteome</keyword>
<dbReference type="PANTHER" id="PTHR10949:SF0">
    <property type="entry name" value="LIPOYL SYNTHASE, MITOCHONDRIAL"/>
    <property type="match status" value="1"/>
</dbReference>
<comment type="cofactor">
    <cofactor evidence="1">
        <name>[4Fe-4S] cluster</name>
        <dbReference type="ChEBI" id="CHEBI:49883"/>
    </cofactor>
</comment>
<keyword evidence="2" id="KW-0411">Iron-sulfur</keyword>
<comment type="caution">
    <text evidence="3">The sequence shown here is derived from an EMBL/GenBank/DDBJ whole genome shotgun (WGS) entry which is preliminary data.</text>
</comment>
<dbReference type="Proteomes" id="UP001434883">
    <property type="component" value="Unassembled WGS sequence"/>
</dbReference>
<evidence type="ECO:0000313" key="3">
    <source>
        <dbReference type="EMBL" id="MEQ2195523.1"/>
    </source>
</evidence>
<keyword evidence="2" id="KW-0408">Iron</keyword>